<dbReference type="Proteomes" id="UP000433181">
    <property type="component" value="Unassembled WGS sequence"/>
</dbReference>
<dbReference type="Gene3D" id="2.60.120.10">
    <property type="entry name" value="Jelly Rolls"/>
    <property type="match status" value="1"/>
</dbReference>
<name>A0A6I2UJ68_9FIRM</name>
<accession>A0A6I2UJ68</accession>
<dbReference type="AlphaFoldDB" id="A0A6I2UJ68"/>
<dbReference type="InterPro" id="IPR014710">
    <property type="entry name" value="RmlC-like_jellyroll"/>
</dbReference>
<protein>
    <recommendedName>
        <fullName evidence="3">Cupin domain-containing protein</fullName>
    </recommendedName>
</protein>
<proteinExistence type="predicted"/>
<dbReference type="SUPFAM" id="SSF51182">
    <property type="entry name" value="RmlC-like cupins"/>
    <property type="match status" value="1"/>
</dbReference>
<dbReference type="EMBL" id="VUNR01000015">
    <property type="protein sequence ID" value="MSU09052.1"/>
    <property type="molecule type" value="Genomic_DNA"/>
</dbReference>
<reference evidence="1 2" key="1">
    <citation type="submission" date="2019-08" db="EMBL/GenBank/DDBJ databases">
        <title>In-depth cultivation of the pig gut microbiome towards novel bacterial diversity and tailored functional studies.</title>
        <authorList>
            <person name="Wylensek D."/>
            <person name="Hitch T.C.A."/>
            <person name="Clavel T."/>
        </authorList>
    </citation>
    <scope>NUCLEOTIDE SEQUENCE [LARGE SCALE GENOMIC DNA]</scope>
    <source>
        <strain evidence="1 2">WCA-693-APC-5D-A</strain>
    </source>
</reference>
<gene>
    <name evidence="1" type="ORF">FYJ84_08650</name>
</gene>
<comment type="caution">
    <text evidence="1">The sequence shown here is derived from an EMBL/GenBank/DDBJ whole genome shotgun (WGS) entry which is preliminary data.</text>
</comment>
<evidence type="ECO:0000313" key="2">
    <source>
        <dbReference type="Proteomes" id="UP000433181"/>
    </source>
</evidence>
<sequence>MRTARLSDMKRGWFIGDFTPSLYKTDACEVAVKKYVAGEHEAKHYHLAAEEYTVIISGEVKMFGNVYKAGDIIICERGDATDFTAITDAVNVVVKIPGAKNDKYVMEED</sequence>
<dbReference type="InterPro" id="IPR011051">
    <property type="entry name" value="RmlC_Cupin_sf"/>
</dbReference>
<evidence type="ECO:0008006" key="3">
    <source>
        <dbReference type="Google" id="ProtNLM"/>
    </source>
</evidence>
<organism evidence="1 2">
    <name type="scientific">Anaerovibrio slackiae</name>
    <dbReference type="NCBI Taxonomy" id="2652309"/>
    <lineage>
        <taxon>Bacteria</taxon>
        <taxon>Bacillati</taxon>
        <taxon>Bacillota</taxon>
        <taxon>Negativicutes</taxon>
        <taxon>Selenomonadales</taxon>
        <taxon>Selenomonadaceae</taxon>
        <taxon>Anaerovibrio</taxon>
    </lineage>
</organism>
<keyword evidence="2" id="KW-1185">Reference proteome</keyword>
<evidence type="ECO:0000313" key="1">
    <source>
        <dbReference type="EMBL" id="MSU09052.1"/>
    </source>
</evidence>